<evidence type="ECO:0000313" key="3">
    <source>
        <dbReference type="Proteomes" id="UP001159405"/>
    </source>
</evidence>
<feature type="compositionally biased region" description="Polar residues" evidence="1">
    <location>
        <begin position="156"/>
        <end position="165"/>
    </location>
</feature>
<feature type="compositionally biased region" description="Basic and acidic residues" evidence="1">
    <location>
        <begin position="735"/>
        <end position="751"/>
    </location>
</feature>
<keyword evidence="3" id="KW-1185">Reference proteome</keyword>
<sequence length="1059" mass="121247">MNCDQYASGAFRELEVRLSGSQVTPRMHQFHTYPATMGQMTCHPLPFNNNQSAFTKPQTYAPASCLPTFCPERRVLDDFRHTYFPGTSVRDYNWPVRQTFCAPLETGNAVHYQQGNHYHRPACHVNFYNCCTRVWRSVDHYYSPQKRPRMVEDNLPKSTEGSTDISGKKETAARKPLPSPPPLIRTCIKQKESKQLHLKKLVGRKTYEKDVLTEEHVSKNREPTSKIQVPVVDCSMAHRKISNGGYRSEFMKKFSDERNADIEQRNQNFIGPDEFETEPRNGSLNAKWTSLNDTQKSCKSTPGVEKKLCSNRQVEKQVEQQLPLQHTVERFHLATGENAQRLGQTTGLRKEKQRSVIVQNDNYKVNKRRHSHYESMPQEGQIMPQEGLKRSRSFPITERRDTCCDNGDDFYETKPKDHNAEYRVPLFKDCCERKTMVPKRLIQNGQQRHLSNGTVHPQLKFYPQPNTNLERHRSKSFDAPKIQTSTSQSLCQNLQPENFSYRTKKQSEVLCEPVLRDKSVEHGHVDLCSPTISGRYGHEHEAKVNFVSSNEKGPGPKSGHWEPVSYKNSSESLIGLASTRKEIRQQTLIDQSQVTMKIERIPQQQPNISKRGCNSDSSMLHFQENQPLSCDNTGYIPKYLDANQTGVLTHRDLSRDQGKKSPHVTNNQVTVGGKVRQFGNVTSSVSPNGPQIIGPISLSELQKRRTALSQSHVSFNNTRPNMSRILNNKTAVNDQKSHDQEAVEEPKLHRKDISSASLQQTALNFPEIEHQNHEVKISVVSNDYSNSVNSQSLKDEPAEQPMSQSRTLPPLPSGKDLDKIDSGCGGYAIDHCAMPRIVAVHSIVTNDESLKEQESDLFSLNDKKYWKDLLRKLTSDVDDSDESKTFKTTQANSPEMNKVDDPKDIEYQQDNDSTMEQENESKPNELNKVNKWTLWKYLSTPSKDLTIEIKCPSTDCDEICDAKKKTQPVRRKLTVRELSDKILYTRERIKKEEIPWKKKLLVSLEATFIKRLRKTEKETGEKADNFILKQNEDDDDSKETGERKKCNKQGKKRKTVAKS</sequence>
<feature type="region of interest" description="Disordered" evidence="1">
    <location>
        <begin position="731"/>
        <end position="751"/>
    </location>
</feature>
<feature type="region of interest" description="Disordered" evidence="1">
    <location>
        <begin position="787"/>
        <end position="817"/>
    </location>
</feature>
<name>A0ABN8NJ02_9CNID</name>
<feature type="compositionally biased region" description="Acidic residues" evidence="1">
    <location>
        <begin position="907"/>
        <end position="918"/>
    </location>
</feature>
<organism evidence="2 3">
    <name type="scientific">Porites lobata</name>
    <dbReference type="NCBI Taxonomy" id="104759"/>
    <lineage>
        <taxon>Eukaryota</taxon>
        <taxon>Metazoa</taxon>
        <taxon>Cnidaria</taxon>
        <taxon>Anthozoa</taxon>
        <taxon>Hexacorallia</taxon>
        <taxon>Scleractinia</taxon>
        <taxon>Fungiina</taxon>
        <taxon>Poritidae</taxon>
        <taxon>Porites</taxon>
    </lineage>
</organism>
<evidence type="ECO:0000256" key="1">
    <source>
        <dbReference type="SAM" id="MobiDB-lite"/>
    </source>
</evidence>
<evidence type="ECO:0000313" key="2">
    <source>
        <dbReference type="EMBL" id="CAH3106025.1"/>
    </source>
</evidence>
<gene>
    <name evidence="2" type="ORF">PLOB_00013604</name>
</gene>
<comment type="caution">
    <text evidence="2">The sequence shown here is derived from an EMBL/GenBank/DDBJ whole genome shotgun (WGS) entry which is preliminary data.</text>
</comment>
<accession>A0ABN8NJ02</accession>
<protein>
    <submittedName>
        <fullName evidence="2">Uncharacterized protein</fullName>
    </submittedName>
</protein>
<dbReference type="Proteomes" id="UP001159405">
    <property type="component" value="Unassembled WGS sequence"/>
</dbReference>
<feature type="region of interest" description="Disordered" evidence="1">
    <location>
        <begin position="149"/>
        <end position="183"/>
    </location>
</feature>
<dbReference type="EMBL" id="CALNXK010000018">
    <property type="protein sequence ID" value="CAH3106025.1"/>
    <property type="molecule type" value="Genomic_DNA"/>
</dbReference>
<feature type="compositionally biased region" description="Basic residues" evidence="1">
    <location>
        <begin position="1045"/>
        <end position="1059"/>
    </location>
</feature>
<feature type="compositionally biased region" description="Polar residues" evidence="1">
    <location>
        <begin position="886"/>
        <end position="895"/>
    </location>
</feature>
<feature type="region of interest" description="Disordered" evidence="1">
    <location>
        <begin position="1023"/>
        <end position="1059"/>
    </location>
</feature>
<feature type="compositionally biased region" description="Basic and acidic residues" evidence="1">
    <location>
        <begin position="897"/>
        <end position="906"/>
    </location>
</feature>
<reference evidence="2 3" key="1">
    <citation type="submission" date="2022-05" db="EMBL/GenBank/DDBJ databases">
        <authorList>
            <consortium name="Genoscope - CEA"/>
            <person name="William W."/>
        </authorList>
    </citation>
    <scope>NUCLEOTIDE SEQUENCE [LARGE SCALE GENOMIC DNA]</scope>
</reference>
<feature type="region of interest" description="Disordered" evidence="1">
    <location>
        <begin position="877"/>
        <end position="924"/>
    </location>
</feature>
<proteinExistence type="predicted"/>